<dbReference type="InterPro" id="IPR013087">
    <property type="entry name" value="Znf_C2H2_type"/>
</dbReference>
<dbReference type="SUPFAM" id="SSF52467">
    <property type="entry name" value="DHS-like NAD/FAD-binding domain"/>
    <property type="match status" value="1"/>
</dbReference>
<dbReference type="EMBL" id="CP055901">
    <property type="protein sequence ID" value="QKX60149.1"/>
    <property type="molecule type" value="Genomic_DNA"/>
</dbReference>
<dbReference type="GO" id="GO:0005948">
    <property type="term" value="C:acetolactate synthase complex"/>
    <property type="evidence" value="ECO:0007669"/>
    <property type="project" value="TreeGrafter"/>
</dbReference>
<dbReference type="GO" id="GO:0030976">
    <property type="term" value="F:thiamine pyrophosphate binding"/>
    <property type="evidence" value="ECO:0007669"/>
    <property type="project" value="InterPro"/>
</dbReference>
<feature type="compositionally biased region" description="Low complexity" evidence="5">
    <location>
        <begin position="808"/>
        <end position="820"/>
    </location>
</feature>
<dbReference type="GO" id="GO:0008270">
    <property type="term" value="F:zinc ion binding"/>
    <property type="evidence" value="ECO:0007669"/>
    <property type="project" value="UniProtKB-KW"/>
</dbReference>
<dbReference type="PANTHER" id="PTHR18968">
    <property type="entry name" value="THIAMINE PYROPHOSPHATE ENZYMES"/>
    <property type="match status" value="1"/>
</dbReference>
<dbReference type="PANTHER" id="PTHR18968:SF164">
    <property type="entry name" value="PYRUVATE DECARBOXYLASE"/>
    <property type="match status" value="1"/>
</dbReference>
<dbReference type="GO" id="GO:0050660">
    <property type="term" value="F:flavin adenine dinucleotide binding"/>
    <property type="evidence" value="ECO:0007669"/>
    <property type="project" value="TreeGrafter"/>
</dbReference>
<feature type="region of interest" description="Disordered" evidence="5">
    <location>
        <begin position="808"/>
        <end position="900"/>
    </location>
</feature>
<keyword evidence="8" id="KW-1185">Reference proteome</keyword>
<dbReference type="PROSITE" id="PS50157">
    <property type="entry name" value="ZINC_FINGER_C2H2_2"/>
    <property type="match status" value="1"/>
</dbReference>
<comment type="similarity">
    <text evidence="1 4">Belongs to the TPP enzyme family.</text>
</comment>
<dbReference type="SUPFAM" id="SSF52518">
    <property type="entry name" value="Thiamin diphosphate-binding fold (THDP-binding)"/>
    <property type="match status" value="2"/>
</dbReference>
<dbReference type="Pfam" id="PF02776">
    <property type="entry name" value="TPP_enzyme_N"/>
    <property type="match status" value="1"/>
</dbReference>
<feature type="compositionally biased region" description="Basic and acidic residues" evidence="5">
    <location>
        <begin position="736"/>
        <end position="761"/>
    </location>
</feature>
<dbReference type="GeneID" id="55994785"/>
<feature type="compositionally biased region" description="Low complexity" evidence="5">
    <location>
        <begin position="773"/>
        <end position="790"/>
    </location>
</feature>
<dbReference type="Gene3D" id="3.40.50.1220">
    <property type="entry name" value="TPP-binding domain"/>
    <property type="match status" value="1"/>
</dbReference>
<keyword evidence="2 4" id="KW-0786">Thiamine pyrophosphate</keyword>
<dbReference type="Gene3D" id="3.40.50.970">
    <property type="match status" value="2"/>
</dbReference>
<protein>
    <recommendedName>
        <fullName evidence="6">C2H2-type domain-containing protein</fullName>
    </recommendedName>
</protein>
<keyword evidence="3" id="KW-0479">Metal-binding</keyword>
<dbReference type="GO" id="GO:0003984">
    <property type="term" value="F:acetolactate synthase activity"/>
    <property type="evidence" value="ECO:0007669"/>
    <property type="project" value="TreeGrafter"/>
</dbReference>
<dbReference type="InterPro" id="IPR029035">
    <property type="entry name" value="DHS-like_NAD/FAD-binding_dom"/>
</dbReference>
<evidence type="ECO:0000313" key="7">
    <source>
        <dbReference type="EMBL" id="QKX60149.1"/>
    </source>
</evidence>
<dbReference type="GO" id="GO:0005739">
    <property type="term" value="C:mitochondrion"/>
    <property type="evidence" value="ECO:0007669"/>
    <property type="project" value="TreeGrafter"/>
</dbReference>
<feature type="domain" description="C2H2-type" evidence="6">
    <location>
        <begin position="702"/>
        <end position="731"/>
    </location>
</feature>
<dbReference type="GO" id="GO:0009099">
    <property type="term" value="P:L-valine biosynthetic process"/>
    <property type="evidence" value="ECO:0007669"/>
    <property type="project" value="TreeGrafter"/>
</dbReference>
<keyword evidence="3" id="KW-0862">Zinc</keyword>
<sequence length="900" mass="97342">MLLRAGRANRVAAACVGQLPRASYYCLPKPGLSFTSPRHYSKTPPFQYAFQDKPLIKSEVTAEMQPGQYTTAFALFEGLWEAGITTCFVNVGSDHPSIIEAIIKGKRERPSNWPQFVTCPSEMTAISMADGYARITGKPQAVIVHVDVGTQAMAHGVHNASVGRVPVFIFAGLCPYTESGELTGSRTEYMHWLQEAPDQKAIVRQYCRYVGEVHVGLNVKETVGRALQFASSAPKGPVYIAGAREVMAQAIEPYSISQEKWVPIGPSALPDDAVQTITQALVGAERPLVIAGYSGRDRRTPELLVQLADKIPGLRVHDTGGSDMCFPFTHPASLGCRLGYDESTSDADVVLMLDCDVPWIPARNPPRKDAKFYHIDVDPLNQQIPVSFFPAHGRWKSECYTALKQMLRYLDSEFSTELQSPKYATRKEALIVQHNERLDKLDKLPRLGDNDTLDGHNIGRLLKECLPDDTTFVVEAVTCGHLIEDQIQPTRPGSWINCGGTGIGWSNGAALGVRMALSDEKFPGIVCQVVGDGSFMCASPSSAVWVSYKHEIPILTVVLNNGGWNAPRNSTQLVYPDGLNKGATDDELNISFEPSPNYSKLAEAAAAEAGWLKGMRGKTVKEMRGQLVEALKHVQSGRGAVVEALMENPRRHLLDTQKQNATSKSPSRQNVNLILIDPSNLQRGFTNPAPKTESARSALNSFTCTLCNKSYSRHPEYEAHIGSYDHQHRKRLQDLKQLSRDPNAAERARKAEKKADAEAGLKKLGTTAAGGSNNNNNNNNDNDAAAVRSSTGGGGGFKKGGFKSSFTSVKGGAPAAPAGGRKNVLGDDEDEDAGFGETEKKTSSTAAPALTAPSGSTHRAGDVESDTDDDYGYQNDGDGAYYDPSKPTGCNASCPSLVPA</sequence>
<dbReference type="InterPro" id="IPR012000">
    <property type="entry name" value="Thiamin_PyroP_enz_cen_dom"/>
</dbReference>
<evidence type="ECO:0000259" key="6">
    <source>
        <dbReference type="PROSITE" id="PS50157"/>
    </source>
</evidence>
<feature type="region of interest" description="Disordered" evidence="5">
    <location>
        <begin position="736"/>
        <end position="792"/>
    </location>
</feature>
<dbReference type="InterPro" id="IPR012001">
    <property type="entry name" value="Thiamin_PyroP_enz_TPP-bd_dom"/>
</dbReference>
<dbReference type="CDD" id="cd02002">
    <property type="entry name" value="TPP_BFDC"/>
    <property type="match status" value="1"/>
</dbReference>
<evidence type="ECO:0000256" key="5">
    <source>
        <dbReference type="SAM" id="MobiDB-lite"/>
    </source>
</evidence>
<dbReference type="AlphaFoldDB" id="A0A7H8R1E7"/>
<dbReference type="InterPro" id="IPR011766">
    <property type="entry name" value="TPP_enzyme_TPP-bd"/>
</dbReference>
<evidence type="ECO:0000256" key="1">
    <source>
        <dbReference type="ARBA" id="ARBA00007812"/>
    </source>
</evidence>
<dbReference type="GO" id="GO:0000287">
    <property type="term" value="F:magnesium ion binding"/>
    <property type="evidence" value="ECO:0007669"/>
    <property type="project" value="InterPro"/>
</dbReference>
<dbReference type="Pfam" id="PF02775">
    <property type="entry name" value="TPP_enzyme_C"/>
    <property type="match status" value="1"/>
</dbReference>
<evidence type="ECO:0000313" key="8">
    <source>
        <dbReference type="Proteomes" id="UP000509510"/>
    </source>
</evidence>
<feature type="compositionally biased region" description="Low complexity" evidence="5">
    <location>
        <begin position="843"/>
        <end position="857"/>
    </location>
</feature>
<reference evidence="8" key="1">
    <citation type="submission" date="2020-06" db="EMBL/GenBank/DDBJ databases">
        <title>A chromosome-scale genome assembly of Talaromyces rugulosus W13939.</title>
        <authorList>
            <person name="Wang B."/>
            <person name="Guo L."/>
            <person name="Ye K."/>
            <person name="Wang L."/>
        </authorList>
    </citation>
    <scope>NUCLEOTIDE SEQUENCE [LARGE SCALE GENOMIC DNA]</scope>
    <source>
        <strain evidence="8">W13939</strain>
    </source>
</reference>
<accession>A0A7H8R1E7</accession>
<dbReference type="OrthoDB" id="2867507at2759"/>
<evidence type="ECO:0000256" key="2">
    <source>
        <dbReference type="ARBA" id="ARBA00023052"/>
    </source>
</evidence>
<dbReference type="NCBIfam" id="NF006203">
    <property type="entry name" value="PRK08327.1"/>
    <property type="match status" value="1"/>
</dbReference>
<name>A0A7H8R1E7_TALRU</name>
<feature type="compositionally biased region" description="Low complexity" evidence="5">
    <location>
        <begin position="872"/>
        <end position="883"/>
    </location>
</feature>
<dbReference type="PROSITE" id="PS00028">
    <property type="entry name" value="ZINC_FINGER_C2H2_1"/>
    <property type="match status" value="1"/>
</dbReference>
<dbReference type="GO" id="GO:0009097">
    <property type="term" value="P:isoleucine biosynthetic process"/>
    <property type="evidence" value="ECO:0007669"/>
    <property type="project" value="TreeGrafter"/>
</dbReference>
<gene>
    <name evidence="7" type="ORF">TRUGW13939_07292</name>
</gene>
<dbReference type="KEGG" id="trg:TRUGW13939_07292"/>
<dbReference type="InterPro" id="IPR029061">
    <property type="entry name" value="THDP-binding"/>
</dbReference>
<evidence type="ECO:0000256" key="3">
    <source>
        <dbReference type="PROSITE-ProRule" id="PRU00042"/>
    </source>
</evidence>
<organism evidence="7 8">
    <name type="scientific">Talaromyces rugulosus</name>
    <name type="common">Penicillium rugulosum</name>
    <dbReference type="NCBI Taxonomy" id="121627"/>
    <lineage>
        <taxon>Eukaryota</taxon>
        <taxon>Fungi</taxon>
        <taxon>Dikarya</taxon>
        <taxon>Ascomycota</taxon>
        <taxon>Pezizomycotina</taxon>
        <taxon>Eurotiomycetes</taxon>
        <taxon>Eurotiomycetidae</taxon>
        <taxon>Eurotiales</taxon>
        <taxon>Trichocomaceae</taxon>
        <taxon>Talaromyces</taxon>
        <taxon>Talaromyces sect. Islandici</taxon>
    </lineage>
</organism>
<dbReference type="InterPro" id="IPR045229">
    <property type="entry name" value="TPP_enz"/>
</dbReference>
<dbReference type="CDD" id="cd07035">
    <property type="entry name" value="TPP_PYR_POX_like"/>
    <property type="match status" value="1"/>
</dbReference>
<keyword evidence="3" id="KW-0863">Zinc-finger</keyword>
<proteinExistence type="inferred from homology"/>
<dbReference type="Pfam" id="PF00205">
    <property type="entry name" value="TPP_enzyme_M"/>
    <property type="match status" value="1"/>
</dbReference>
<dbReference type="RefSeq" id="XP_035346326.1">
    <property type="nucleotide sequence ID" value="XM_035490433.1"/>
</dbReference>
<dbReference type="Proteomes" id="UP000509510">
    <property type="component" value="Chromosome IV"/>
</dbReference>
<evidence type="ECO:0000256" key="4">
    <source>
        <dbReference type="RuleBase" id="RU362132"/>
    </source>
</evidence>